<dbReference type="Proteomes" id="UP000054686">
    <property type="component" value="Unassembled WGS sequence"/>
</dbReference>
<feature type="transmembrane region" description="Helical" evidence="1">
    <location>
        <begin position="45"/>
        <end position="65"/>
    </location>
</feature>
<gene>
    <name evidence="2" type="ORF">APY09_01630</name>
</gene>
<organism evidence="2 3">
    <name type="scientific">Schaalia odontolytica</name>
    <dbReference type="NCBI Taxonomy" id="1660"/>
    <lineage>
        <taxon>Bacteria</taxon>
        <taxon>Bacillati</taxon>
        <taxon>Actinomycetota</taxon>
        <taxon>Actinomycetes</taxon>
        <taxon>Actinomycetales</taxon>
        <taxon>Actinomycetaceae</taxon>
        <taxon>Schaalia</taxon>
    </lineage>
</organism>
<reference evidence="2 3" key="1">
    <citation type="submission" date="2015-10" db="EMBL/GenBank/DDBJ databases">
        <title>Draft Genome of Actinomyces odontolyticus subsp. actinosynbacter strain XH001.</title>
        <authorList>
            <person name="Mclean J.S."/>
            <person name="He X."/>
        </authorList>
    </citation>
    <scope>NUCLEOTIDE SEQUENCE [LARGE SCALE GENOMIC DNA]</scope>
    <source>
        <strain evidence="2 3">XH001</strain>
    </source>
</reference>
<dbReference type="InterPro" id="IPR025329">
    <property type="entry name" value="DUF4235"/>
</dbReference>
<keyword evidence="1" id="KW-0812">Transmembrane</keyword>
<name>A0A0V8RYS8_9ACTO</name>
<keyword evidence="1" id="KW-0472">Membrane</keyword>
<proteinExistence type="predicted"/>
<dbReference type="AlphaFoldDB" id="A0A0V8RYS8"/>
<dbReference type="Pfam" id="PF14019">
    <property type="entry name" value="DUF4235"/>
    <property type="match status" value="1"/>
</dbReference>
<accession>A0A0V8RYS8</accession>
<evidence type="ECO:0000256" key="1">
    <source>
        <dbReference type="SAM" id="Phobius"/>
    </source>
</evidence>
<sequence length="92" mass="9540">MDSATIEKLATTAVIAGAAFAATKVFEAGWKVATGRPVPAEDADDVTLASIVLFAATSAAIAAVAQRYAYKGSQKWLSPKLEARFGVPQLQA</sequence>
<protein>
    <recommendedName>
        <fullName evidence="4">DUF4235 domain-containing protein</fullName>
    </recommendedName>
</protein>
<evidence type="ECO:0008006" key="4">
    <source>
        <dbReference type="Google" id="ProtNLM"/>
    </source>
</evidence>
<evidence type="ECO:0000313" key="3">
    <source>
        <dbReference type="Proteomes" id="UP000054686"/>
    </source>
</evidence>
<dbReference type="EMBL" id="LLVT01000001">
    <property type="protein sequence ID" value="KSW13090.1"/>
    <property type="molecule type" value="Genomic_DNA"/>
</dbReference>
<comment type="caution">
    <text evidence="2">The sequence shown here is derived from an EMBL/GenBank/DDBJ whole genome shotgun (WGS) entry which is preliminary data.</text>
</comment>
<evidence type="ECO:0000313" key="2">
    <source>
        <dbReference type="EMBL" id="KSW13090.1"/>
    </source>
</evidence>
<dbReference type="RefSeq" id="WP_060565868.1">
    <property type="nucleotide sequence ID" value="NZ_CP040006.1"/>
</dbReference>
<keyword evidence="1" id="KW-1133">Transmembrane helix</keyword>